<evidence type="ECO:0000256" key="1">
    <source>
        <dbReference type="SAM" id="Phobius"/>
    </source>
</evidence>
<protein>
    <submittedName>
        <fullName evidence="2">Uncharacterized protein</fullName>
    </submittedName>
</protein>
<evidence type="ECO:0000313" key="2">
    <source>
        <dbReference type="EMBL" id="SEG35833.1"/>
    </source>
</evidence>
<sequence length="72" mass="8184">MPRPANPNSKYSQRKARREFQERYANMTPEEKAKIDNPTTLIMVGILVAVFFFAFLFGGENGLSCAAKWATR</sequence>
<dbReference type="AlphaFoldDB" id="A0A1H5ZH31"/>
<accession>A0A1H5ZH31</accession>
<keyword evidence="1" id="KW-0472">Membrane</keyword>
<dbReference type="RefSeq" id="WP_103926120.1">
    <property type="nucleotide sequence ID" value="NZ_BBFN01000110.1"/>
</dbReference>
<gene>
    <name evidence="2" type="ORF">SAMN03080598_03525</name>
</gene>
<keyword evidence="1" id="KW-1133">Transmembrane helix</keyword>
<dbReference type="EMBL" id="FNVR01000027">
    <property type="protein sequence ID" value="SEG35833.1"/>
    <property type="molecule type" value="Genomic_DNA"/>
</dbReference>
<keyword evidence="1" id="KW-0812">Transmembrane</keyword>
<reference evidence="3" key="1">
    <citation type="submission" date="2016-10" db="EMBL/GenBank/DDBJ databases">
        <authorList>
            <person name="Varghese N."/>
            <person name="Submissions S."/>
        </authorList>
    </citation>
    <scope>NUCLEOTIDE SEQUENCE [LARGE SCALE GENOMIC DNA]</scope>
    <source>
        <strain evidence="3">DSM 17298</strain>
    </source>
</reference>
<dbReference type="STRING" id="1120964.GCA_001313265_07939"/>
<evidence type="ECO:0000313" key="3">
    <source>
        <dbReference type="Proteomes" id="UP000236736"/>
    </source>
</evidence>
<feature type="transmembrane region" description="Helical" evidence="1">
    <location>
        <begin position="39"/>
        <end position="58"/>
    </location>
</feature>
<keyword evidence="3" id="KW-1185">Reference proteome</keyword>
<dbReference type="Proteomes" id="UP000236736">
    <property type="component" value="Unassembled WGS sequence"/>
</dbReference>
<organism evidence="2 3">
    <name type="scientific">Algoriphagus boritolerans DSM 17298 = JCM 18970</name>
    <dbReference type="NCBI Taxonomy" id="1120964"/>
    <lineage>
        <taxon>Bacteria</taxon>
        <taxon>Pseudomonadati</taxon>
        <taxon>Bacteroidota</taxon>
        <taxon>Cytophagia</taxon>
        <taxon>Cytophagales</taxon>
        <taxon>Cyclobacteriaceae</taxon>
        <taxon>Algoriphagus</taxon>
    </lineage>
</organism>
<proteinExistence type="predicted"/>
<name>A0A1H5ZH31_9BACT</name>